<feature type="region of interest" description="Disordered" evidence="2">
    <location>
        <begin position="1"/>
        <end position="69"/>
    </location>
</feature>
<feature type="domain" description="Putative zinc-finger" evidence="3">
    <location>
        <begin position="919"/>
        <end position="939"/>
    </location>
</feature>
<feature type="compositionally biased region" description="Basic and acidic residues" evidence="2">
    <location>
        <begin position="796"/>
        <end position="811"/>
    </location>
</feature>
<evidence type="ECO:0000256" key="1">
    <source>
        <dbReference type="SAM" id="Coils"/>
    </source>
</evidence>
<evidence type="ECO:0000313" key="5">
    <source>
        <dbReference type="Proteomes" id="UP000006882"/>
    </source>
</evidence>
<feature type="region of interest" description="Disordered" evidence="2">
    <location>
        <begin position="333"/>
        <end position="353"/>
    </location>
</feature>
<dbReference type="OrthoDB" id="1922977at2759"/>
<sequence length="1735" mass="194001">MEDEAMQTAPEPPNKSPNSELSPHPAKIREEGELSSDDDDENTICSVPHSTASSVPTSGAMLVPPMNKFTQGTQEGKALCGNVLASSADIRSQTSVQPTSQKINDKNRIPLKSATPGWRAPLGANDDLVIRFSDDDSDSGEKEHRIEKARETKIHVTGVVANGKPPTSSFARSNILRQTARNVDKVMPKKMSMNRTFISSMTRIRGVDSRDSGPSSVNQGSRVRNFNSMNKNVVSRERGYDQGVGLNNSKLQDLRQQIALRESELKLKSAQRTKESITHEASKSSARYSDVIEGEPKEPDKKRMKVGGSFSTQLSALGPQDTPVAKSTLSSKLPAVENNNPPEIVKIDHGQKGIPIGPTESSIEKSKSQNDKHVAGILEKIPSGVKYGAGIDTKCIQSSGRSKMVDLYDTLNQGTSQEIMTCNNLPKNLNTVELNQTNGDGGHLEPGSFLKKSTSGKNRLRSADHQEVIASDKKLDPSYNICQASLNNASLWNCFGNANVTANGDIHSLVEMEENLDKDLEEAQEHRRRCEIEEKNALKAYRKAQRELLQANVRCTDLYRQRELYSANLRSFIMDNSSLIWSSRQNEQAGIGLDLANNVSENVDLIPTSGHQMHPEDDGCNPAACDSNIQCVNNARIHASYKHLSEQNMGTEPCSEPDSSTSEPVPLLGNNGADGICSPSNELNNSADEDEDEARFSFENESVQPNVLCHKNTDFGNKQKEIDKESNRKMSIDSPQDPVLLERMLRSKLFATLGTKTLSKNSSSCNNTEVLVERGAENDVRSEKPQEIKGSFPFSEGERNHEGTDGQEKSSSEAPLEIQREHSVENIFVNSHSNSYSEDRLYLSGNILRSTFGYMKVICPKDLIKHQAISQQSPSCINSEKVQFSNVMVEPLKETLVKLARREVGTYSTSPAVDPFWPLCMYELRGKCNNDECPWQHVKDYSNTNMHQHQHDNSGSADCQVGLTLHKKKCDDSTKVPWYNNAMTSPTYLVGLGIMKAELHSYEPVLARRNGQWWKKCFSLFLVLSNLFRKDVPEDVPFLHGNDGHMEFPVSWNRQSSYFQSSNSGVSQLTQALADNDQYLEMALLIFSQEANELEGLRKALPVLSRALEADPTSIILWIFYLLIYYSNMKSVGKDDMFSCAVKYNDRSYELWLMCINSRMQLDDRLVTYDVALSALCRHATASDIDGTYASACTLDLCLQMMDCLCMSGNIEKAIQKIFRLFPTATNFDEPNSLSLSDILTCLTFYDKCILGVCCVYLVIYRKLPDAVVRQFECQKELFEIEWPSIQLMDNEKQRATKLMETVVDSVDSYMKIESLEKSEFNIRVAHFFALNHLRCMAALGSLERCGHLLDKYLTLYPSCVELVLISVRTHKHDLGDSHFERFEEALSNWPKEVPGVQCIWNQYVEYALQNGRYDFGKEVMDRWFRSVWKVHYLQIGTLDEMNCDNSDRSQGLASNSIQQTLSSNPKQMDIMFGYLNLSLHNLLQNDHSEARLALDRALNAAVPEYFKHCVREHALFMLTDESLLKENGSISGIQKILEQYLGDAPAFTTSEPLSRKFVNNIKKPRIRQLVSNVFSPLSSDFSVVNSVLEVWYGPSLLPEKFSEQKNLVDFVEAILDITPSNYQLAISVCKMLSSGSNAGDVTSLSALFWASSNLVSAIFHAVPIPPEYVWVEAAEVLGNIASVEAISERFYKRALSVYPFSVKLWKSYSILSMMTTGNTNAVVEAAKEKGIELG</sequence>
<dbReference type="GO" id="GO:0005634">
    <property type="term" value="C:nucleus"/>
    <property type="evidence" value="ECO:0000318"/>
    <property type="project" value="GO_Central"/>
</dbReference>
<dbReference type="Proteomes" id="UP000006882">
    <property type="component" value="Chromosome G2"/>
</dbReference>
<reference evidence="4 5" key="1">
    <citation type="journal article" date="2013" name="Nat. Genet.">
        <title>The high-quality draft genome of peach (Prunus persica) identifies unique patterns of genetic diversity, domestication and genome evolution.</title>
        <authorList>
            <consortium name="International Peach Genome Initiative"/>
            <person name="Verde I."/>
            <person name="Abbott A.G."/>
            <person name="Scalabrin S."/>
            <person name="Jung S."/>
            <person name="Shu S."/>
            <person name="Marroni F."/>
            <person name="Zhebentyayeva T."/>
            <person name="Dettori M.T."/>
            <person name="Grimwood J."/>
            <person name="Cattonaro F."/>
            <person name="Zuccolo A."/>
            <person name="Rossini L."/>
            <person name="Jenkins J."/>
            <person name="Vendramin E."/>
            <person name="Meisel L.A."/>
            <person name="Decroocq V."/>
            <person name="Sosinski B."/>
            <person name="Prochnik S."/>
            <person name="Mitros T."/>
            <person name="Policriti A."/>
            <person name="Cipriani G."/>
            <person name="Dondini L."/>
            <person name="Ficklin S."/>
            <person name="Goodstein D.M."/>
            <person name="Xuan P."/>
            <person name="Del Fabbro C."/>
            <person name="Aramini V."/>
            <person name="Copetti D."/>
            <person name="Gonzalez S."/>
            <person name="Horner D.S."/>
            <person name="Falchi R."/>
            <person name="Lucas S."/>
            <person name="Mica E."/>
            <person name="Maldonado J."/>
            <person name="Lazzari B."/>
            <person name="Bielenberg D."/>
            <person name="Pirona R."/>
            <person name="Miculan M."/>
            <person name="Barakat A."/>
            <person name="Testolin R."/>
            <person name="Stella A."/>
            <person name="Tartarini S."/>
            <person name="Tonutti P."/>
            <person name="Arus P."/>
            <person name="Orellana A."/>
            <person name="Wells C."/>
            <person name="Main D."/>
            <person name="Vizzotto G."/>
            <person name="Silva H."/>
            <person name="Salamini F."/>
            <person name="Schmutz J."/>
            <person name="Morgante M."/>
            <person name="Rokhsar D.S."/>
        </authorList>
    </citation>
    <scope>NUCLEOTIDE SEQUENCE [LARGE SCALE GENOMIC DNA]</scope>
    <source>
        <strain evidence="5">cv. Nemared</strain>
    </source>
</reference>
<feature type="region of interest" description="Disordered" evidence="2">
    <location>
        <begin position="775"/>
        <end position="816"/>
    </location>
</feature>
<dbReference type="InterPro" id="IPR039278">
    <property type="entry name" value="Red1"/>
</dbReference>
<name>A0A251QKD3_PRUPE</name>
<keyword evidence="1" id="KW-0175">Coiled coil</keyword>
<dbReference type="Gene3D" id="1.25.40.10">
    <property type="entry name" value="Tetratricopeptide repeat domain"/>
    <property type="match status" value="1"/>
</dbReference>
<dbReference type="Pfam" id="PF10650">
    <property type="entry name" value="zf-C3H1"/>
    <property type="match status" value="1"/>
</dbReference>
<evidence type="ECO:0000256" key="2">
    <source>
        <dbReference type="SAM" id="MobiDB-lite"/>
    </source>
</evidence>
<dbReference type="PANTHER" id="PTHR21563">
    <property type="entry name" value="ZINC FINGER C3H1 DOMAIN-CONTAINING PROTEIN"/>
    <property type="match status" value="1"/>
</dbReference>
<dbReference type="EMBL" id="CM007652">
    <property type="protein sequence ID" value="ONI24248.1"/>
    <property type="molecule type" value="Genomic_DNA"/>
</dbReference>
<dbReference type="InterPro" id="IPR019607">
    <property type="entry name" value="Putative_zinc-finger_domain"/>
</dbReference>
<feature type="region of interest" description="Disordered" evidence="2">
    <location>
        <begin position="268"/>
        <end position="305"/>
    </location>
</feature>
<accession>A0A251QKD3</accession>
<dbReference type="STRING" id="3760.A0A251QKD3"/>
<dbReference type="PANTHER" id="PTHR21563:SF3">
    <property type="entry name" value="ZINC FINGER C3H1 DOMAIN-CONTAINING PROTEIN"/>
    <property type="match status" value="1"/>
</dbReference>
<organism evidence="4 5">
    <name type="scientific">Prunus persica</name>
    <name type="common">Peach</name>
    <name type="synonym">Amygdalus persica</name>
    <dbReference type="NCBI Taxonomy" id="3760"/>
    <lineage>
        <taxon>Eukaryota</taxon>
        <taxon>Viridiplantae</taxon>
        <taxon>Streptophyta</taxon>
        <taxon>Embryophyta</taxon>
        <taxon>Tracheophyta</taxon>
        <taxon>Spermatophyta</taxon>
        <taxon>Magnoliopsida</taxon>
        <taxon>eudicotyledons</taxon>
        <taxon>Gunneridae</taxon>
        <taxon>Pentapetalae</taxon>
        <taxon>rosids</taxon>
        <taxon>fabids</taxon>
        <taxon>Rosales</taxon>
        <taxon>Rosaceae</taxon>
        <taxon>Amygdaloideae</taxon>
        <taxon>Amygdaleae</taxon>
        <taxon>Prunus</taxon>
    </lineage>
</organism>
<proteinExistence type="predicted"/>
<feature type="compositionally biased region" description="Acidic residues" evidence="2">
    <location>
        <begin position="33"/>
        <end position="42"/>
    </location>
</feature>
<keyword evidence="5" id="KW-1185">Reference proteome</keyword>
<dbReference type="InterPro" id="IPR011990">
    <property type="entry name" value="TPR-like_helical_dom_sf"/>
</dbReference>
<dbReference type="eggNOG" id="KOG4839">
    <property type="taxonomic scope" value="Eukaryota"/>
</dbReference>
<evidence type="ECO:0000313" key="4">
    <source>
        <dbReference type="EMBL" id="ONI24248.1"/>
    </source>
</evidence>
<gene>
    <name evidence="4" type="ORF">PRUPE_2G231200</name>
</gene>
<feature type="region of interest" description="Disordered" evidence="2">
    <location>
        <begin position="439"/>
        <end position="463"/>
    </location>
</feature>
<feature type="compositionally biased region" description="Polar residues" evidence="2">
    <location>
        <begin position="43"/>
        <end position="57"/>
    </location>
</feature>
<feature type="compositionally biased region" description="Basic and acidic residues" evidence="2">
    <location>
        <begin position="775"/>
        <end position="787"/>
    </location>
</feature>
<dbReference type="SUPFAM" id="SSF48452">
    <property type="entry name" value="TPR-like"/>
    <property type="match status" value="1"/>
</dbReference>
<feature type="compositionally biased region" description="Basic and acidic residues" evidence="2">
    <location>
        <begin position="268"/>
        <end position="282"/>
    </location>
</feature>
<evidence type="ECO:0000259" key="3">
    <source>
        <dbReference type="Pfam" id="PF10650"/>
    </source>
</evidence>
<dbReference type="Gramene" id="ONI24248">
    <property type="protein sequence ID" value="ONI24248"/>
    <property type="gene ID" value="PRUPE_2G231200"/>
</dbReference>
<feature type="coiled-coil region" evidence="1">
    <location>
        <begin position="506"/>
        <end position="547"/>
    </location>
</feature>
<protein>
    <recommendedName>
        <fullName evidence="3">Putative zinc-finger domain-containing protein</fullName>
    </recommendedName>
</protein>